<dbReference type="NCBIfam" id="TIGR03359">
    <property type="entry name" value="VI_chp_6"/>
    <property type="match status" value="1"/>
</dbReference>
<dbReference type="PIRSF" id="PIRSF028304">
    <property type="entry name" value="UCP028304"/>
    <property type="match status" value="1"/>
</dbReference>
<dbReference type="AlphaFoldDB" id="A0A747XJ45"/>
<reference evidence="1" key="2">
    <citation type="submission" date="2020-02" db="EMBL/GenBank/DDBJ databases">
        <authorList>
            <consortium name="NCBI Pathogen Detection Project"/>
        </authorList>
    </citation>
    <scope>NUCLEOTIDE SEQUENCE</scope>
    <source>
        <strain evidence="1">MA.CK_98/00011163</strain>
    </source>
</reference>
<proteinExistence type="predicted"/>
<gene>
    <name evidence="1" type="primary">tssF</name>
    <name evidence="1" type="ORF">G8O00_000945</name>
</gene>
<dbReference type="InterPro" id="IPR010272">
    <property type="entry name" value="T6SS_TssF"/>
</dbReference>
<organism evidence="1">
    <name type="scientific">Salmonella enterica</name>
    <name type="common">Salmonella choleraesuis</name>
    <dbReference type="NCBI Taxonomy" id="28901"/>
    <lineage>
        <taxon>Bacteria</taxon>
        <taxon>Pseudomonadati</taxon>
        <taxon>Pseudomonadota</taxon>
        <taxon>Gammaproteobacteria</taxon>
        <taxon>Enterobacterales</taxon>
        <taxon>Enterobacteriaceae</taxon>
        <taxon>Salmonella</taxon>
    </lineage>
</organism>
<comment type="caution">
    <text evidence="1">The sequence shown here is derived from an EMBL/GenBank/DDBJ whole genome shotgun (WGS) entry which is preliminary data.</text>
</comment>
<reference evidence="1" key="1">
    <citation type="journal article" date="2018" name="Genome Biol.">
        <title>SKESA: strategic k-mer extension for scrupulous assemblies.</title>
        <authorList>
            <person name="Souvorov A."/>
            <person name="Agarwala R."/>
            <person name="Lipman D.J."/>
        </authorList>
    </citation>
    <scope>NUCLEOTIDE SEQUENCE</scope>
    <source>
        <strain evidence="1">MA.CK_98/00011163</strain>
    </source>
</reference>
<accession>A0A747XJ45</accession>
<dbReference type="PANTHER" id="PTHR35370">
    <property type="entry name" value="CYTOPLASMIC PROTEIN-RELATED-RELATED"/>
    <property type="match status" value="1"/>
</dbReference>
<dbReference type="PANTHER" id="PTHR35370:SF1">
    <property type="entry name" value="TYPE VI SECRETION SYSTEM COMPONENT TSSF1"/>
    <property type="match status" value="1"/>
</dbReference>
<protein>
    <submittedName>
        <fullName evidence="1">Type VI secretion system baseplate subunit TssF</fullName>
    </submittedName>
</protein>
<name>A0A747XJ45_SALER</name>
<evidence type="ECO:0000313" key="1">
    <source>
        <dbReference type="EMBL" id="HAF4697589.1"/>
    </source>
</evidence>
<dbReference type="EMBL" id="DAAVHS010000002">
    <property type="protein sequence ID" value="HAF4697589.1"/>
    <property type="molecule type" value="Genomic_DNA"/>
</dbReference>
<dbReference type="Pfam" id="PF05947">
    <property type="entry name" value="T6SS_TssF"/>
    <property type="match status" value="1"/>
</dbReference>
<sequence>MIMIGKFIDYFQNELVYLKRQGRAFARQYPNVARRLGMTGEQPDDPHVERIIESFAFLTAGIHQRLDEDLPEVAQQLLSVVAPWFLRTYPPVCIVQFEPDPDSSGMSGAYDIPGGTVLTRSAARQEARCRFTTLSSLTLLPLCVTQAGLTLLGTQQYQLTLSLLFWGTALSGGKTLRFYLHGGAVLVDRVYALLCAGLSSVSVVTDSREYGLSLSSVRPAPFSGRALSSSVAQDCPENAVIQDYFHFRETFYFIDICLPDAFLPAQGERFQITMLFRPGFYASQMQNVAHLVVADFFRLNCIPAMNLYPAVSEPLSVSAEAQEYPVIPDTRNSSQAEVWSVNGVTLLKECEDRMIKISLPHLYRDGRDIQSGTIYWQERFRREPDTGQPQRRERCGIALSEVGPGEGLAPGDVISIQMMCTDGDLPSSLVTGGADGDFEAELPFAGVRLRALTVPTRPVRPALSVDAMWQLISTLSLNYMLLSRRDAVAVLKKSILLHNVNDDTEVAHLVSLIQDVSVQGVYERLIKHDPCSCARGVEVVVTFYSQAREAPGLFLFCRVVACFLGGKVPVNSFARVITRVDGSDELSVTWPVQTGRLVWL</sequence>